<evidence type="ECO:0000259" key="10">
    <source>
        <dbReference type="Pfam" id="PF04234"/>
    </source>
</evidence>
<dbReference type="PANTHER" id="PTHR34820:SF4">
    <property type="entry name" value="INNER MEMBRANE PROTEIN YEBZ"/>
    <property type="match status" value="1"/>
</dbReference>
<keyword evidence="5" id="KW-0732">Signal</keyword>
<feature type="transmembrane region" description="Helical" evidence="9">
    <location>
        <begin position="257"/>
        <end position="275"/>
    </location>
</feature>
<dbReference type="Proteomes" id="UP000550354">
    <property type="component" value="Unassembled WGS sequence"/>
</dbReference>
<reference evidence="12 13" key="1">
    <citation type="submission" date="2020-07" db="EMBL/GenBank/DDBJ databases">
        <title>Draft genome and description of Aeromicrobium phoceense strain Marseille-Q0843 isolated from healthy skin swab.</title>
        <authorList>
            <person name="Boxberger M."/>
            <person name="La Scola B."/>
        </authorList>
    </citation>
    <scope>NUCLEOTIDE SEQUENCE [LARGE SCALE GENOMIC DNA]</scope>
    <source>
        <strain evidence="12 13">Marseille-Q0843</strain>
    </source>
</reference>
<keyword evidence="13" id="KW-1185">Reference proteome</keyword>
<keyword evidence="3 9" id="KW-0812">Transmembrane</keyword>
<evidence type="ECO:0000256" key="6">
    <source>
        <dbReference type="ARBA" id="ARBA00022989"/>
    </source>
</evidence>
<dbReference type="Gene3D" id="2.60.40.1220">
    <property type="match status" value="1"/>
</dbReference>
<feature type="domain" description="CopC" evidence="10">
    <location>
        <begin position="32"/>
        <end position="124"/>
    </location>
</feature>
<evidence type="ECO:0000256" key="1">
    <source>
        <dbReference type="ARBA" id="ARBA00004651"/>
    </source>
</evidence>
<accession>A0A838XPI7</accession>
<comment type="subcellular location">
    <subcellularLocation>
        <location evidence="1">Cell membrane</location>
        <topology evidence="1">Multi-pass membrane protein</topology>
    </subcellularLocation>
</comment>
<sequence length="549" mass="56520">MTYAPVARRARLAAVLSGLLLLLVWPVAAFGHASPIGSNPADGQVLTQSPAELTVTLTEPVSLAGSGNAVLDAAGEPEAAEFTVRDTVLRIRPVKPLPDGTHVVTWRVVSADSHPVTGGFTFAVGAATPGAIGVPVTQTERELVVARAVVEALRYAGALGVAGLVVFSLFIAPGAARREPAVERRTRRTTAGLGALAVVAAVLLMPLTAVWESGGPLSSVMTAEAWRDGAASSAGIAALVLAAGVAAALLGRVREPVLAAVGAALVVASLLPVGHTRSYGPWWLVLTADLVHVSAAALWWGGLLGLGLVLAAGPALRVQDRATAVTRFSAAAGVSLVALTVAGVVLFWRISGSFAALWETGYGRAVLVKVLLLVPVVAVAAWNRQVLVGRLAGRDAASAAEVLRRTVSFEAAVVAAVLVATGALVGQTPPARSDTVAQDAPTVQRLELELGESHTVDVVVTPVRRGTNAIQVTLTDAAGDVVDLEEAPRLQIALEEAEVGPINRPLTRTRAGHWEASADLPLPGAWRLSVSARLNRFDEPVVSGEVEIP</sequence>
<proteinExistence type="predicted"/>
<evidence type="ECO:0000256" key="5">
    <source>
        <dbReference type="ARBA" id="ARBA00022729"/>
    </source>
</evidence>
<evidence type="ECO:0000256" key="7">
    <source>
        <dbReference type="ARBA" id="ARBA00023008"/>
    </source>
</evidence>
<dbReference type="SUPFAM" id="SSF81296">
    <property type="entry name" value="E set domains"/>
    <property type="match status" value="1"/>
</dbReference>
<dbReference type="Pfam" id="PF05425">
    <property type="entry name" value="CopD"/>
    <property type="match status" value="1"/>
</dbReference>
<dbReference type="AlphaFoldDB" id="A0A838XPI7"/>
<keyword evidence="8 9" id="KW-0472">Membrane</keyword>
<name>A0A838XPI7_9ACTN</name>
<evidence type="ECO:0000313" key="13">
    <source>
        <dbReference type="Proteomes" id="UP000550354"/>
    </source>
</evidence>
<feature type="transmembrane region" description="Helical" evidence="9">
    <location>
        <begin position="152"/>
        <end position="172"/>
    </location>
</feature>
<dbReference type="RefSeq" id="WP_181755547.1">
    <property type="nucleotide sequence ID" value="NZ_JACEOG010000001.1"/>
</dbReference>
<dbReference type="InterPro" id="IPR032694">
    <property type="entry name" value="CopC/D"/>
</dbReference>
<dbReference type="PANTHER" id="PTHR34820">
    <property type="entry name" value="INNER MEMBRANE PROTEIN YEBZ"/>
    <property type="match status" value="1"/>
</dbReference>
<dbReference type="Pfam" id="PF04234">
    <property type="entry name" value="CopC"/>
    <property type="match status" value="1"/>
</dbReference>
<evidence type="ECO:0000256" key="9">
    <source>
        <dbReference type="SAM" id="Phobius"/>
    </source>
</evidence>
<evidence type="ECO:0000259" key="11">
    <source>
        <dbReference type="Pfam" id="PF05425"/>
    </source>
</evidence>
<keyword evidence="2" id="KW-1003">Cell membrane</keyword>
<feature type="transmembrane region" description="Helical" evidence="9">
    <location>
        <begin position="295"/>
        <end position="316"/>
    </location>
</feature>
<evidence type="ECO:0000313" key="12">
    <source>
        <dbReference type="EMBL" id="MBA4608780.1"/>
    </source>
</evidence>
<dbReference type="GO" id="GO:0042597">
    <property type="term" value="C:periplasmic space"/>
    <property type="evidence" value="ECO:0007669"/>
    <property type="project" value="InterPro"/>
</dbReference>
<dbReference type="GO" id="GO:0046688">
    <property type="term" value="P:response to copper ion"/>
    <property type="evidence" value="ECO:0007669"/>
    <property type="project" value="InterPro"/>
</dbReference>
<dbReference type="GO" id="GO:0006825">
    <property type="term" value="P:copper ion transport"/>
    <property type="evidence" value="ECO:0007669"/>
    <property type="project" value="InterPro"/>
</dbReference>
<keyword evidence="6 9" id="KW-1133">Transmembrane helix</keyword>
<feature type="domain" description="Copper resistance protein D" evidence="11">
    <location>
        <begin position="323"/>
        <end position="424"/>
    </location>
</feature>
<dbReference type="EMBL" id="JACEOG010000001">
    <property type="protein sequence ID" value="MBA4608780.1"/>
    <property type="molecule type" value="Genomic_DNA"/>
</dbReference>
<dbReference type="GO" id="GO:0005886">
    <property type="term" value="C:plasma membrane"/>
    <property type="evidence" value="ECO:0007669"/>
    <property type="project" value="UniProtKB-SubCell"/>
</dbReference>
<feature type="transmembrane region" description="Helical" evidence="9">
    <location>
        <begin position="362"/>
        <end position="382"/>
    </location>
</feature>
<comment type="caution">
    <text evidence="12">The sequence shown here is derived from an EMBL/GenBank/DDBJ whole genome shotgun (WGS) entry which is preliminary data.</text>
</comment>
<evidence type="ECO:0000256" key="2">
    <source>
        <dbReference type="ARBA" id="ARBA00022475"/>
    </source>
</evidence>
<dbReference type="InterPro" id="IPR008457">
    <property type="entry name" value="Cu-R_CopD_dom"/>
</dbReference>
<feature type="transmembrane region" description="Helical" evidence="9">
    <location>
        <begin position="328"/>
        <end position="350"/>
    </location>
</feature>
<evidence type="ECO:0000256" key="8">
    <source>
        <dbReference type="ARBA" id="ARBA00023136"/>
    </source>
</evidence>
<keyword evidence="4" id="KW-0479">Metal-binding</keyword>
<evidence type="ECO:0000256" key="3">
    <source>
        <dbReference type="ARBA" id="ARBA00022692"/>
    </source>
</evidence>
<feature type="transmembrane region" description="Helical" evidence="9">
    <location>
        <begin position="193"/>
        <end position="211"/>
    </location>
</feature>
<evidence type="ECO:0000256" key="4">
    <source>
        <dbReference type="ARBA" id="ARBA00022723"/>
    </source>
</evidence>
<dbReference type="InterPro" id="IPR014756">
    <property type="entry name" value="Ig_E-set"/>
</dbReference>
<dbReference type="GO" id="GO:0005507">
    <property type="term" value="F:copper ion binding"/>
    <property type="evidence" value="ECO:0007669"/>
    <property type="project" value="InterPro"/>
</dbReference>
<dbReference type="InterPro" id="IPR007348">
    <property type="entry name" value="CopC_dom"/>
</dbReference>
<gene>
    <name evidence="12" type="ORF">H1W00_09875</name>
</gene>
<keyword evidence="7" id="KW-0186">Copper</keyword>
<dbReference type="InterPro" id="IPR014755">
    <property type="entry name" value="Cu-Rt/internalin_Ig-like"/>
</dbReference>
<protein>
    <submittedName>
        <fullName evidence="12">Copper resistance protein CopC</fullName>
    </submittedName>
</protein>
<feature type="transmembrane region" description="Helical" evidence="9">
    <location>
        <begin position="231"/>
        <end position="250"/>
    </location>
</feature>
<organism evidence="12 13">
    <name type="scientific">Aeromicrobium phoceense</name>
    <dbReference type="NCBI Taxonomy" id="2754045"/>
    <lineage>
        <taxon>Bacteria</taxon>
        <taxon>Bacillati</taxon>
        <taxon>Actinomycetota</taxon>
        <taxon>Actinomycetes</taxon>
        <taxon>Propionibacteriales</taxon>
        <taxon>Nocardioidaceae</taxon>
        <taxon>Aeromicrobium</taxon>
    </lineage>
</organism>